<dbReference type="AlphaFoldDB" id="A0A8H5BTV4"/>
<protein>
    <submittedName>
        <fullName evidence="1">Uncharacterized protein</fullName>
    </submittedName>
</protein>
<dbReference type="OrthoDB" id="2160638at2759"/>
<evidence type="ECO:0000313" key="1">
    <source>
        <dbReference type="EMBL" id="KAF5329265.1"/>
    </source>
</evidence>
<proteinExistence type="predicted"/>
<organism evidence="1 2">
    <name type="scientific">Psilocybe cf. subviscida</name>
    <dbReference type="NCBI Taxonomy" id="2480587"/>
    <lineage>
        <taxon>Eukaryota</taxon>
        <taxon>Fungi</taxon>
        <taxon>Dikarya</taxon>
        <taxon>Basidiomycota</taxon>
        <taxon>Agaricomycotina</taxon>
        <taxon>Agaricomycetes</taxon>
        <taxon>Agaricomycetidae</taxon>
        <taxon>Agaricales</taxon>
        <taxon>Agaricineae</taxon>
        <taxon>Strophariaceae</taxon>
        <taxon>Psilocybe</taxon>
    </lineage>
</organism>
<gene>
    <name evidence="1" type="ORF">D9619_009010</name>
</gene>
<sequence>MAQVSKAIIPRDIGGPSGRRIKITVSGELAWTLRVVGFVTQRSSTTEWQRYSLVVMNWNDNGEPTSVATTILFRGVQTTYNFPLGLTTLWWYAPELNATPIESAIIAEYHGAQSVLR</sequence>
<dbReference type="EMBL" id="JAACJJ010000002">
    <property type="protein sequence ID" value="KAF5329265.1"/>
    <property type="molecule type" value="Genomic_DNA"/>
</dbReference>
<evidence type="ECO:0000313" key="2">
    <source>
        <dbReference type="Proteomes" id="UP000567179"/>
    </source>
</evidence>
<dbReference type="Proteomes" id="UP000567179">
    <property type="component" value="Unassembled WGS sequence"/>
</dbReference>
<name>A0A8H5BTV4_9AGAR</name>
<comment type="caution">
    <text evidence="1">The sequence shown here is derived from an EMBL/GenBank/DDBJ whole genome shotgun (WGS) entry which is preliminary data.</text>
</comment>
<accession>A0A8H5BTV4</accession>
<reference evidence="1 2" key="1">
    <citation type="journal article" date="2020" name="ISME J.">
        <title>Uncovering the hidden diversity of litter-decomposition mechanisms in mushroom-forming fungi.</title>
        <authorList>
            <person name="Floudas D."/>
            <person name="Bentzer J."/>
            <person name="Ahren D."/>
            <person name="Johansson T."/>
            <person name="Persson P."/>
            <person name="Tunlid A."/>
        </authorList>
    </citation>
    <scope>NUCLEOTIDE SEQUENCE [LARGE SCALE GENOMIC DNA]</scope>
    <source>
        <strain evidence="1 2">CBS 101986</strain>
    </source>
</reference>
<keyword evidence="2" id="KW-1185">Reference proteome</keyword>